<evidence type="ECO:0000313" key="2">
    <source>
        <dbReference type="Proteomes" id="UP001169719"/>
    </source>
</evidence>
<comment type="caution">
    <text evidence="1">The sequence shown here is derived from an EMBL/GenBank/DDBJ whole genome shotgun (WGS) entry which is preliminary data.</text>
</comment>
<gene>
    <name evidence="1" type="ORF">QWJ08_21770</name>
</gene>
<proteinExistence type="predicted"/>
<dbReference type="RefSeq" id="WP_289964180.1">
    <property type="nucleotide sequence ID" value="NZ_JAUEOZ010000003.1"/>
</dbReference>
<keyword evidence="2" id="KW-1185">Reference proteome</keyword>
<accession>A0ABT7Y7F3</accession>
<reference evidence="1" key="1">
    <citation type="submission" date="2024-05" db="EMBL/GenBank/DDBJ databases">
        <title>Genome Sequences of Four Agar- Degrading Marine Bacteria.</title>
        <authorList>
            <person name="Phillips E.K."/>
            <person name="Shaffer J.C."/>
            <person name="Henson M.W."/>
            <person name="Temperton B."/>
            <person name="Thrash C.J."/>
            <person name="Martin M.O."/>
        </authorList>
    </citation>
    <scope>NUCLEOTIDE SEQUENCE</scope>
    <source>
        <strain evidence="1">EKP203</strain>
    </source>
</reference>
<evidence type="ECO:0000313" key="1">
    <source>
        <dbReference type="EMBL" id="MDN2483988.1"/>
    </source>
</evidence>
<dbReference type="Proteomes" id="UP001169719">
    <property type="component" value="Unassembled WGS sequence"/>
</dbReference>
<sequence>MTERKKPLKIFEGEPLTNFFSTSPKKRDHMAALNLPPSVSIEERGAKLREITENPSIAPSVVINRMADRMLWLRQAEFPFLSFHTWNLVLDTLNGRTEIDRSELSDLIVGIADECGIIDSEITRDTDPTDRAPNPYQSAFDELLSLSPVKVLLVQQFCEFFWGGGTDHSMTFDQLLGYFFKRYSGHCLKNNDEYDFREHWNEPQRVSCKNSDTLAIRIKHKSGQQYLINYQNNPPLLTYQKDGEIALALDHGRIAQEIMVIAEQVFYKD</sequence>
<dbReference type="EMBL" id="JAUEOZ010000003">
    <property type="protein sequence ID" value="MDN2483988.1"/>
    <property type="molecule type" value="Genomic_DNA"/>
</dbReference>
<organism evidence="1 2">
    <name type="scientific">Vibrio agarivorans</name>
    <dbReference type="NCBI Taxonomy" id="153622"/>
    <lineage>
        <taxon>Bacteria</taxon>
        <taxon>Pseudomonadati</taxon>
        <taxon>Pseudomonadota</taxon>
        <taxon>Gammaproteobacteria</taxon>
        <taxon>Vibrionales</taxon>
        <taxon>Vibrionaceae</taxon>
        <taxon>Vibrio</taxon>
    </lineage>
</organism>
<name>A0ABT7Y7F3_9VIBR</name>
<protein>
    <submittedName>
        <fullName evidence="1">Uncharacterized protein</fullName>
    </submittedName>
</protein>